<protein>
    <recommendedName>
        <fullName evidence="2">non-specific serine/threonine protein kinase</fullName>
        <ecNumber evidence="2">2.7.11.1</ecNumber>
    </recommendedName>
</protein>
<evidence type="ECO:0000313" key="16">
    <source>
        <dbReference type="EMBL" id="KAH0882823.1"/>
    </source>
</evidence>
<dbReference type="EC" id="2.7.11.1" evidence="2"/>
<evidence type="ECO:0000256" key="13">
    <source>
        <dbReference type="ARBA" id="ARBA00048679"/>
    </source>
</evidence>
<keyword evidence="4" id="KW-0597">Phosphoprotein</keyword>
<comment type="caution">
    <text evidence="16">The sequence shown here is derived from an EMBL/GenBank/DDBJ whole genome shotgun (WGS) entry which is preliminary data.</text>
</comment>
<evidence type="ECO:0000256" key="3">
    <source>
        <dbReference type="ARBA" id="ARBA00022527"/>
    </source>
</evidence>
<feature type="domain" description="Protein kinase" evidence="15">
    <location>
        <begin position="1"/>
        <end position="99"/>
    </location>
</feature>
<dbReference type="Gene3D" id="1.10.510.10">
    <property type="entry name" value="Transferase(Phosphotransferase) domain 1"/>
    <property type="match status" value="1"/>
</dbReference>
<reference evidence="16 17" key="1">
    <citation type="submission" date="2021-05" db="EMBL/GenBank/DDBJ databases">
        <title>Genome Assembly of Synthetic Allotetraploid Brassica napus Reveals Homoeologous Exchanges between Subgenomes.</title>
        <authorList>
            <person name="Davis J.T."/>
        </authorList>
    </citation>
    <scope>NUCLEOTIDE SEQUENCE [LARGE SCALE GENOMIC DNA]</scope>
    <source>
        <strain evidence="17">cv. Da-Ae</strain>
        <tissue evidence="16">Seedling</tissue>
    </source>
</reference>
<evidence type="ECO:0000256" key="10">
    <source>
        <dbReference type="ARBA" id="ARBA00022989"/>
    </source>
</evidence>
<sequence>MLVDKAKEEIKEIRVDEVSSTNGEANGYPSISEKFGDKDPEKGVAAVVVEQPKHKSLLAYLHELEPKVVHRDIKSSNILIDDKFNSKISDFLLCEAAWR</sequence>
<keyword evidence="9" id="KW-0067">ATP-binding</keyword>
<gene>
    <name evidence="16" type="ORF">HID58_058919</name>
</gene>
<comment type="catalytic activity">
    <reaction evidence="12">
        <text>L-threonyl-[protein] + ATP = O-phospho-L-threonyl-[protein] + ADP + H(+)</text>
        <dbReference type="Rhea" id="RHEA:46608"/>
        <dbReference type="Rhea" id="RHEA-COMP:11060"/>
        <dbReference type="Rhea" id="RHEA-COMP:11605"/>
        <dbReference type="ChEBI" id="CHEBI:15378"/>
        <dbReference type="ChEBI" id="CHEBI:30013"/>
        <dbReference type="ChEBI" id="CHEBI:30616"/>
        <dbReference type="ChEBI" id="CHEBI:61977"/>
        <dbReference type="ChEBI" id="CHEBI:456216"/>
        <dbReference type="EC" id="2.7.11.1"/>
    </reaction>
</comment>
<dbReference type="PANTHER" id="PTHR47984:SF13">
    <property type="entry name" value="PROTEIN KINASE DOMAIN-CONTAINING PROTEIN"/>
    <property type="match status" value="1"/>
</dbReference>
<keyword evidence="10" id="KW-1133">Transmembrane helix</keyword>
<feature type="region of interest" description="Disordered" evidence="14">
    <location>
        <begin position="18"/>
        <end position="37"/>
    </location>
</feature>
<dbReference type="InterPro" id="IPR052232">
    <property type="entry name" value="RLK_Ser/Thr-Kinase"/>
</dbReference>
<dbReference type="SUPFAM" id="SSF56112">
    <property type="entry name" value="Protein kinase-like (PK-like)"/>
    <property type="match status" value="1"/>
</dbReference>
<accession>A0ABQ7ZRS4</accession>
<comment type="catalytic activity">
    <reaction evidence="13">
        <text>L-seryl-[protein] + ATP = O-phospho-L-seryl-[protein] + ADP + H(+)</text>
        <dbReference type="Rhea" id="RHEA:17989"/>
        <dbReference type="Rhea" id="RHEA-COMP:9863"/>
        <dbReference type="Rhea" id="RHEA-COMP:11604"/>
        <dbReference type="ChEBI" id="CHEBI:15378"/>
        <dbReference type="ChEBI" id="CHEBI:29999"/>
        <dbReference type="ChEBI" id="CHEBI:30616"/>
        <dbReference type="ChEBI" id="CHEBI:83421"/>
        <dbReference type="ChEBI" id="CHEBI:456216"/>
        <dbReference type="EC" id="2.7.11.1"/>
    </reaction>
</comment>
<dbReference type="InterPro" id="IPR011009">
    <property type="entry name" value="Kinase-like_dom_sf"/>
</dbReference>
<evidence type="ECO:0000256" key="4">
    <source>
        <dbReference type="ARBA" id="ARBA00022553"/>
    </source>
</evidence>
<dbReference type="InterPro" id="IPR008271">
    <property type="entry name" value="Ser/Thr_kinase_AS"/>
</dbReference>
<dbReference type="PANTHER" id="PTHR47984">
    <property type="entry name" value="OS01G0323000 PROTEIN"/>
    <property type="match status" value="1"/>
</dbReference>
<dbReference type="Proteomes" id="UP000824890">
    <property type="component" value="Unassembled WGS sequence"/>
</dbReference>
<dbReference type="PROSITE" id="PS50011">
    <property type="entry name" value="PROTEIN_KINASE_DOM"/>
    <property type="match status" value="1"/>
</dbReference>
<evidence type="ECO:0000256" key="11">
    <source>
        <dbReference type="ARBA" id="ARBA00023136"/>
    </source>
</evidence>
<dbReference type="EMBL" id="JAGKQM010000014">
    <property type="protein sequence ID" value="KAH0882823.1"/>
    <property type="molecule type" value="Genomic_DNA"/>
</dbReference>
<dbReference type="PROSITE" id="PS00108">
    <property type="entry name" value="PROTEIN_KINASE_ST"/>
    <property type="match status" value="1"/>
</dbReference>
<evidence type="ECO:0000256" key="5">
    <source>
        <dbReference type="ARBA" id="ARBA00022679"/>
    </source>
</evidence>
<keyword evidence="17" id="KW-1185">Reference proteome</keyword>
<evidence type="ECO:0000256" key="8">
    <source>
        <dbReference type="ARBA" id="ARBA00022777"/>
    </source>
</evidence>
<comment type="subcellular location">
    <subcellularLocation>
        <location evidence="1">Membrane</location>
        <topology evidence="1">Single-pass membrane protein</topology>
    </subcellularLocation>
</comment>
<evidence type="ECO:0000256" key="14">
    <source>
        <dbReference type="SAM" id="MobiDB-lite"/>
    </source>
</evidence>
<evidence type="ECO:0000259" key="15">
    <source>
        <dbReference type="PROSITE" id="PS50011"/>
    </source>
</evidence>
<dbReference type="Pfam" id="PF00069">
    <property type="entry name" value="Pkinase"/>
    <property type="match status" value="1"/>
</dbReference>
<evidence type="ECO:0000256" key="12">
    <source>
        <dbReference type="ARBA" id="ARBA00047899"/>
    </source>
</evidence>
<keyword evidence="5" id="KW-0808">Transferase</keyword>
<evidence type="ECO:0000256" key="9">
    <source>
        <dbReference type="ARBA" id="ARBA00022840"/>
    </source>
</evidence>
<organism evidence="16 17">
    <name type="scientific">Brassica napus</name>
    <name type="common">Rape</name>
    <dbReference type="NCBI Taxonomy" id="3708"/>
    <lineage>
        <taxon>Eukaryota</taxon>
        <taxon>Viridiplantae</taxon>
        <taxon>Streptophyta</taxon>
        <taxon>Embryophyta</taxon>
        <taxon>Tracheophyta</taxon>
        <taxon>Spermatophyta</taxon>
        <taxon>Magnoliopsida</taxon>
        <taxon>eudicotyledons</taxon>
        <taxon>Gunneridae</taxon>
        <taxon>Pentapetalae</taxon>
        <taxon>rosids</taxon>
        <taxon>malvids</taxon>
        <taxon>Brassicales</taxon>
        <taxon>Brassicaceae</taxon>
        <taxon>Brassiceae</taxon>
        <taxon>Brassica</taxon>
    </lineage>
</organism>
<evidence type="ECO:0000313" key="17">
    <source>
        <dbReference type="Proteomes" id="UP000824890"/>
    </source>
</evidence>
<evidence type="ECO:0000256" key="6">
    <source>
        <dbReference type="ARBA" id="ARBA00022692"/>
    </source>
</evidence>
<evidence type="ECO:0000256" key="7">
    <source>
        <dbReference type="ARBA" id="ARBA00022741"/>
    </source>
</evidence>
<evidence type="ECO:0000256" key="1">
    <source>
        <dbReference type="ARBA" id="ARBA00004167"/>
    </source>
</evidence>
<evidence type="ECO:0000256" key="2">
    <source>
        <dbReference type="ARBA" id="ARBA00012513"/>
    </source>
</evidence>
<keyword evidence="3" id="KW-0723">Serine/threonine-protein kinase</keyword>
<keyword evidence="7" id="KW-0547">Nucleotide-binding</keyword>
<name>A0ABQ7ZRS4_BRANA</name>
<keyword evidence="8" id="KW-0418">Kinase</keyword>
<dbReference type="InterPro" id="IPR000719">
    <property type="entry name" value="Prot_kinase_dom"/>
</dbReference>
<proteinExistence type="predicted"/>
<keyword evidence="11" id="KW-0472">Membrane</keyword>
<keyword evidence="6" id="KW-0812">Transmembrane</keyword>